<accession>A0A183TA55</accession>
<dbReference type="GO" id="GO:0003677">
    <property type="term" value="F:DNA binding"/>
    <property type="evidence" value="ECO:0007669"/>
    <property type="project" value="InterPro"/>
</dbReference>
<name>A0A183TA55_SCHSO</name>
<dbReference type="GO" id="GO:0017025">
    <property type="term" value="F:TBP-class protein binding"/>
    <property type="evidence" value="ECO:0007669"/>
    <property type="project" value="InterPro"/>
</dbReference>
<dbReference type="PANTHER" id="PTHR36498:SF1">
    <property type="entry name" value="TATA-BINDING PROTEIN-ASSOCIATED FACTOR 172"/>
    <property type="match status" value="1"/>
</dbReference>
<organism evidence="3">
    <name type="scientific">Schistocephalus solidus</name>
    <name type="common">Tapeworm</name>
    <dbReference type="NCBI Taxonomy" id="70667"/>
    <lineage>
        <taxon>Eukaryota</taxon>
        <taxon>Metazoa</taxon>
        <taxon>Spiralia</taxon>
        <taxon>Lophotrochozoa</taxon>
        <taxon>Platyhelminthes</taxon>
        <taxon>Cestoda</taxon>
        <taxon>Eucestoda</taxon>
        <taxon>Diphyllobothriidea</taxon>
        <taxon>Diphyllobothriidae</taxon>
        <taxon>Schistocephalus</taxon>
    </lineage>
</organism>
<evidence type="ECO:0000313" key="1">
    <source>
        <dbReference type="EMBL" id="VDL99738.1"/>
    </source>
</evidence>
<reference evidence="1 2" key="2">
    <citation type="submission" date="2018-11" db="EMBL/GenBank/DDBJ databases">
        <authorList>
            <consortium name="Pathogen Informatics"/>
        </authorList>
    </citation>
    <scope>NUCLEOTIDE SEQUENCE [LARGE SCALE GENOMIC DNA]</scope>
    <source>
        <strain evidence="1 2">NST_G2</strain>
    </source>
</reference>
<dbReference type="Proteomes" id="UP000275846">
    <property type="component" value="Unassembled WGS sequence"/>
</dbReference>
<dbReference type="AlphaFoldDB" id="A0A183TA55"/>
<dbReference type="GO" id="GO:0016887">
    <property type="term" value="F:ATP hydrolysis activity"/>
    <property type="evidence" value="ECO:0007669"/>
    <property type="project" value="InterPro"/>
</dbReference>
<dbReference type="WBParaSite" id="SSLN_0001385601-mRNA-1">
    <property type="protein sequence ID" value="SSLN_0001385601-mRNA-1"/>
    <property type="gene ID" value="SSLN_0001385601"/>
</dbReference>
<gene>
    <name evidence="1" type="ORF">SSLN_LOCUS13353</name>
</gene>
<dbReference type="InterPro" id="IPR044972">
    <property type="entry name" value="Mot1"/>
</dbReference>
<keyword evidence="2" id="KW-1185">Reference proteome</keyword>
<sequence>MLFLTSDELSSASAKGLEIDREELNRRIGLIGDTYLSSILAEHSGTSVKDLISEEDLQMDCENSDRLSVDVMKSVKEAYANVEGAEKQKLRCPARHPFLPSQLQYSAEVAGVEVVELPRLISVDRPSLHSIHQRRQDDSFVHLEFGTELETVSIPDNVLRLGDPAGDLIAEFGDAGEVSVQVDEDIHRFQLSAVDIDARSEQDEIECSTDWPLNAFCVRLLADLWDLRWETRHGAASGLRELLSDKRQTKQAGKRHGATEAESQELICSENSFIIRRVPRLVLDEFQYFVYFDPPMVVFRMAPYDSKNDRANRVYLEDILVRVLCTLALDQFSDFICDEVRFLASFLPLTYCHVSPFVKQLKDAV</sequence>
<evidence type="ECO:0000313" key="2">
    <source>
        <dbReference type="Proteomes" id="UP000275846"/>
    </source>
</evidence>
<reference evidence="3" key="1">
    <citation type="submission" date="2016-06" db="UniProtKB">
        <authorList>
            <consortium name="WormBaseParasite"/>
        </authorList>
    </citation>
    <scope>IDENTIFICATION</scope>
</reference>
<proteinExistence type="predicted"/>
<protein>
    <submittedName>
        <fullName evidence="3">Mab-21 domain-containing protein</fullName>
    </submittedName>
</protein>
<dbReference type="PANTHER" id="PTHR36498">
    <property type="entry name" value="TATA-BINDING PROTEIN-ASSOCIATED FACTOR 172"/>
    <property type="match status" value="1"/>
</dbReference>
<evidence type="ECO:0000313" key="3">
    <source>
        <dbReference type="WBParaSite" id="SSLN_0001385601-mRNA-1"/>
    </source>
</evidence>
<dbReference type="EMBL" id="UYSU01038012">
    <property type="protein sequence ID" value="VDL99738.1"/>
    <property type="molecule type" value="Genomic_DNA"/>
</dbReference>
<dbReference type="STRING" id="70667.A0A183TA55"/>
<dbReference type="OrthoDB" id="10252227at2759"/>